<reference evidence="2" key="1">
    <citation type="journal article" date="2014" name="Int. J. Syst. Evol. Microbiol.">
        <title>Complete genome of a new Firmicutes species belonging to the dominant human colonic microbiota ('Ruminococcus bicirculans') reveals two chromosomes and a selective capacity to utilize plant glucans.</title>
        <authorList>
            <consortium name="NISC Comparative Sequencing Program"/>
            <person name="Wegmann U."/>
            <person name="Louis P."/>
            <person name="Goesmann A."/>
            <person name="Henrissat B."/>
            <person name="Duncan S.H."/>
            <person name="Flint H.J."/>
        </authorList>
    </citation>
    <scope>NUCLEOTIDE SEQUENCE</scope>
    <source>
        <strain evidence="2">NBRC 103408</strain>
    </source>
</reference>
<dbReference type="Pfam" id="PF00188">
    <property type="entry name" value="CAP"/>
    <property type="match status" value="1"/>
</dbReference>
<evidence type="ECO:0000313" key="2">
    <source>
        <dbReference type="EMBL" id="GLQ06454.1"/>
    </source>
</evidence>
<evidence type="ECO:0000259" key="1">
    <source>
        <dbReference type="Pfam" id="PF00188"/>
    </source>
</evidence>
<dbReference type="PANTHER" id="PTHR31157:SF1">
    <property type="entry name" value="SCP DOMAIN-CONTAINING PROTEIN"/>
    <property type="match status" value="1"/>
</dbReference>
<dbReference type="SUPFAM" id="SSF55797">
    <property type="entry name" value="PR-1-like"/>
    <property type="match status" value="1"/>
</dbReference>
<dbReference type="CDD" id="cd05379">
    <property type="entry name" value="CAP_bacterial"/>
    <property type="match status" value="1"/>
</dbReference>
<dbReference type="Proteomes" id="UP001161409">
    <property type="component" value="Unassembled WGS sequence"/>
</dbReference>
<dbReference type="Gene3D" id="3.40.33.10">
    <property type="entry name" value="CAP"/>
    <property type="match status" value="1"/>
</dbReference>
<accession>A0ABQ5U2Q9</accession>
<evidence type="ECO:0000313" key="3">
    <source>
        <dbReference type="Proteomes" id="UP001161409"/>
    </source>
</evidence>
<feature type="domain" description="SCP" evidence="1">
    <location>
        <begin position="9"/>
        <end position="129"/>
    </location>
</feature>
<reference evidence="2" key="2">
    <citation type="submission" date="2023-01" db="EMBL/GenBank/DDBJ databases">
        <title>Draft genome sequence of Sneathiella chinensis strain NBRC 103408.</title>
        <authorList>
            <person name="Sun Q."/>
            <person name="Mori K."/>
        </authorList>
    </citation>
    <scope>NUCLEOTIDE SEQUENCE</scope>
    <source>
        <strain evidence="2">NBRC 103408</strain>
    </source>
</reference>
<organism evidence="2 3">
    <name type="scientific">Sneathiella chinensis</name>
    <dbReference type="NCBI Taxonomy" id="349750"/>
    <lineage>
        <taxon>Bacteria</taxon>
        <taxon>Pseudomonadati</taxon>
        <taxon>Pseudomonadota</taxon>
        <taxon>Alphaproteobacteria</taxon>
        <taxon>Sneathiellales</taxon>
        <taxon>Sneathiellaceae</taxon>
        <taxon>Sneathiella</taxon>
    </lineage>
</organism>
<keyword evidence="3" id="KW-1185">Reference proteome</keyword>
<gene>
    <name evidence="2" type="ORF">GCM10007924_16750</name>
</gene>
<protein>
    <recommendedName>
        <fullName evidence="1">SCP domain-containing protein</fullName>
    </recommendedName>
</protein>
<proteinExistence type="predicted"/>
<dbReference type="PANTHER" id="PTHR31157">
    <property type="entry name" value="SCP DOMAIN-CONTAINING PROTEIN"/>
    <property type="match status" value="1"/>
</dbReference>
<dbReference type="InterPro" id="IPR035940">
    <property type="entry name" value="CAP_sf"/>
</dbReference>
<name>A0ABQ5U2Q9_9PROT</name>
<dbReference type="EMBL" id="BSNF01000006">
    <property type="protein sequence ID" value="GLQ06454.1"/>
    <property type="molecule type" value="Genomic_DNA"/>
</dbReference>
<dbReference type="RefSeq" id="WP_169560527.1">
    <property type="nucleotide sequence ID" value="NZ_BSNF01000006.1"/>
</dbReference>
<dbReference type="InterPro" id="IPR014044">
    <property type="entry name" value="CAP_dom"/>
</dbReference>
<comment type="caution">
    <text evidence="2">The sequence shown here is derived from an EMBL/GenBank/DDBJ whole genome shotgun (WGS) entry which is preliminary data.</text>
</comment>
<sequence length="146" mass="15766">MNMTTELVSLINRERLSQNRLPLSLNGRLCQAAGLQAQFMADVTALTHFGPGDAELADRLRAAGYSFLFAGENLACCPYSAYDAFALWQDSPPHRKTMLYPSYTQVGVGVACGPDITEDTDTAADYYWCLILGTPQSSGGDEGCPS</sequence>